<reference evidence="2 3" key="1">
    <citation type="journal article" date="2020" name="G3 (Bethesda)">
        <title>Improved Reference Genome for Cyclotella cryptica CCMP332, a Model for Cell Wall Morphogenesis, Salinity Adaptation, and Lipid Production in Diatoms (Bacillariophyta).</title>
        <authorList>
            <person name="Roberts W.R."/>
            <person name="Downey K.M."/>
            <person name="Ruck E.C."/>
            <person name="Traller J.C."/>
            <person name="Alverson A.J."/>
        </authorList>
    </citation>
    <scope>NUCLEOTIDE SEQUENCE [LARGE SCALE GENOMIC DNA]</scope>
    <source>
        <strain evidence="2 3">CCMP332</strain>
    </source>
</reference>
<accession>A0ABD3QQD7</accession>
<organism evidence="2 3">
    <name type="scientific">Cyclotella cryptica</name>
    <dbReference type="NCBI Taxonomy" id="29204"/>
    <lineage>
        <taxon>Eukaryota</taxon>
        <taxon>Sar</taxon>
        <taxon>Stramenopiles</taxon>
        <taxon>Ochrophyta</taxon>
        <taxon>Bacillariophyta</taxon>
        <taxon>Coscinodiscophyceae</taxon>
        <taxon>Thalassiosirophycidae</taxon>
        <taxon>Stephanodiscales</taxon>
        <taxon>Stephanodiscaceae</taxon>
        <taxon>Cyclotella</taxon>
    </lineage>
</organism>
<dbReference type="Proteomes" id="UP001516023">
    <property type="component" value="Unassembled WGS sequence"/>
</dbReference>
<dbReference type="AlphaFoldDB" id="A0ABD3QQD7"/>
<dbReference type="EMBL" id="JABMIG020000021">
    <property type="protein sequence ID" value="KAL3802214.1"/>
    <property type="molecule type" value="Genomic_DNA"/>
</dbReference>
<protein>
    <submittedName>
        <fullName evidence="2">Uncharacterized protein</fullName>
    </submittedName>
</protein>
<name>A0ABD3QQD7_9STRA</name>
<keyword evidence="3" id="KW-1185">Reference proteome</keyword>
<evidence type="ECO:0000313" key="3">
    <source>
        <dbReference type="Proteomes" id="UP001516023"/>
    </source>
</evidence>
<proteinExistence type="predicted"/>
<evidence type="ECO:0000313" key="2">
    <source>
        <dbReference type="EMBL" id="KAL3802214.1"/>
    </source>
</evidence>
<gene>
    <name evidence="2" type="ORF">HJC23_001758</name>
</gene>
<feature type="region of interest" description="Disordered" evidence="1">
    <location>
        <begin position="125"/>
        <end position="144"/>
    </location>
</feature>
<sequence length="249" mass="26911">MNQYKEADLQDLVAYIQQLESDLAKKDCIIAARDRKIAALQGSDASTIRKPAAIAMEDGRSTNCLSPCLHPRYASTPNKSVHVSDESCETESDDSFSSLGVSLLEPDSKGDELLGSFQSNGRWNIPFDDSSDDDLVPKSSMDKANPRPTTLNDICFKPIKNGGVDNDISDVADGFAAMGVTPVRPAAIPAYTLPFRHTGISPILHPVRRGLSRVDSDGSDKENIDPMCTSKKLTAETCNLSQGFSSPCR</sequence>
<evidence type="ECO:0000256" key="1">
    <source>
        <dbReference type="SAM" id="MobiDB-lite"/>
    </source>
</evidence>
<comment type="caution">
    <text evidence="2">The sequence shown here is derived from an EMBL/GenBank/DDBJ whole genome shotgun (WGS) entry which is preliminary data.</text>
</comment>